<feature type="transmembrane region" description="Helical" evidence="1">
    <location>
        <begin position="128"/>
        <end position="146"/>
    </location>
</feature>
<reference evidence="2" key="1">
    <citation type="submission" date="2014-12" db="EMBL/GenBank/DDBJ databases">
        <title>Genome Sequence of Valsa Canker Pathogens Uncovers a Specific Adaption of Colonization on Woody Bark.</title>
        <authorList>
            <person name="Yin Z."/>
            <person name="Liu H."/>
            <person name="Gao X."/>
            <person name="Li Z."/>
            <person name="Song N."/>
            <person name="Ke X."/>
            <person name="Dai Q."/>
            <person name="Wu Y."/>
            <person name="Sun Y."/>
            <person name="Xu J.-R."/>
            <person name="Kang Z.K."/>
            <person name="Wang L."/>
            <person name="Huang L."/>
        </authorList>
    </citation>
    <scope>NUCLEOTIDE SEQUENCE [LARGE SCALE GENOMIC DNA]</scope>
    <source>
        <strain evidence="2">03-8</strain>
    </source>
</reference>
<feature type="transmembrane region" description="Helical" evidence="1">
    <location>
        <begin position="342"/>
        <end position="360"/>
    </location>
</feature>
<feature type="transmembrane region" description="Helical" evidence="1">
    <location>
        <begin position="301"/>
        <end position="322"/>
    </location>
</feature>
<feature type="transmembrane region" description="Helical" evidence="1">
    <location>
        <begin position="261"/>
        <end position="281"/>
    </location>
</feature>
<protein>
    <submittedName>
        <fullName evidence="2">Uncharacterized protein</fullName>
    </submittedName>
</protein>
<dbReference type="OrthoDB" id="4586224at2759"/>
<evidence type="ECO:0000256" key="1">
    <source>
        <dbReference type="SAM" id="Phobius"/>
    </source>
</evidence>
<evidence type="ECO:0000313" key="3">
    <source>
        <dbReference type="Proteomes" id="UP000078559"/>
    </source>
</evidence>
<feature type="transmembrane region" description="Helical" evidence="1">
    <location>
        <begin position="152"/>
        <end position="174"/>
    </location>
</feature>
<sequence length="441" mass="49134">MYAILPLSWGSRDMHLADLVSLYTLGLAPLIVHIISGVPSPSYLCHRRPRWHEKIALCNPTSILWRYAAITDRRIRSETWSNIDIAATNALFWTPQGWDGTDSMVQRCLPYASHLPRKSRVDMLSLEMVKNLVVFLQFVQAVAALANNFSEFATYTALDAVNGLFIPLAICGLFRLCAAPWLTNDYTFTINAYSVSQEGNLQLPPFGSKSIIDERRERRLSIDSLIDHHIRNGTYLDPGMDDVPKVVVSTPSPVQIWGSKIFRVAFIVPFLCAFAVCFIYLTPLVPVALAPRGVWTISSWLVSLFYTTIVTPSIAIYGYYFVRGEIQNTTIIPCISTTWYKVYSIFVMVFMGVLLTVSGIETRKTVCGAYTTLPSKYGDPCARGGMELYQLGSGTTEITLGLAQNLTGSGRLSLLSLNGYCLGVPGKHSEWQEGMLLNHTR</sequence>
<dbReference type="AlphaFoldDB" id="A0A194W0P9"/>
<keyword evidence="3" id="KW-1185">Reference proteome</keyword>
<feature type="transmembrane region" description="Helical" evidence="1">
    <location>
        <begin position="20"/>
        <end position="44"/>
    </location>
</feature>
<proteinExistence type="predicted"/>
<dbReference type="EMBL" id="CM003102">
    <property type="protein sequence ID" value="KUI70034.1"/>
    <property type="molecule type" value="Genomic_DNA"/>
</dbReference>
<gene>
    <name evidence="2" type="ORF">VM1G_05290</name>
</gene>
<dbReference type="Proteomes" id="UP000078559">
    <property type="component" value="Chromosome 5"/>
</dbReference>
<keyword evidence="1" id="KW-0812">Transmembrane</keyword>
<evidence type="ECO:0000313" key="2">
    <source>
        <dbReference type="EMBL" id="KUI70034.1"/>
    </source>
</evidence>
<accession>A0A194W0P9</accession>
<name>A0A194W0P9_CYTMA</name>
<organism evidence="2 3">
    <name type="scientific">Cytospora mali</name>
    <name type="common">Apple Valsa canker fungus</name>
    <name type="synonym">Valsa mali</name>
    <dbReference type="NCBI Taxonomy" id="578113"/>
    <lineage>
        <taxon>Eukaryota</taxon>
        <taxon>Fungi</taxon>
        <taxon>Dikarya</taxon>
        <taxon>Ascomycota</taxon>
        <taxon>Pezizomycotina</taxon>
        <taxon>Sordariomycetes</taxon>
        <taxon>Sordariomycetidae</taxon>
        <taxon>Diaporthales</taxon>
        <taxon>Cytosporaceae</taxon>
        <taxon>Cytospora</taxon>
    </lineage>
</organism>
<keyword evidence="1" id="KW-1133">Transmembrane helix</keyword>
<keyword evidence="1" id="KW-0472">Membrane</keyword>